<protein>
    <submittedName>
        <fullName evidence="7">Hydrophobic amino acid ABC transporter permease</fullName>
    </submittedName>
</protein>
<feature type="transmembrane region" description="Helical" evidence="6">
    <location>
        <begin position="262"/>
        <end position="283"/>
    </location>
</feature>
<comment type="subcellular location">
    <subcellularLocation>
        <location evidence="1">Cell membrane</location>
        <topology evidence="1">Multi-pass membrane protein</topology>
    </subcellularLocation>
</comment>
<dbReference type="GO" id="GO:0015658">
    <property type="term" value="F:branched-chain amino acid transmembrane transporter activity"/>
    <property type="evidence" value="ECO:0007669"/>
    <property type="project" value="InterPro"/>
</dbReference>
<evidence type="ECO:0000256" key="6">
    <source>
        <dbReference type="SAM" id="Phobius"/>
    </source>
</evidence>
<keyword evidence="5 6" id="KW-0472">Membrane</keyword>
<dbReference type="PANTHER" id="PTHR30482">
    <property type="entry name" value="HIGH-AFFINITY BRANCHED-CHAIN AMINO ACID TRANSPORT SYSTEM PERMEASE"/>
    <property type="match status" value="1"/>
</dbReference>
<evidence type="ECO:0000313" key="7">
    <source>
        <dbReference type="EMBL" id="AKQ01735.1"/>
    </source>
</evidence>
<proteinExistence type="predicted"/>
<dbReference type="CDD" id="cd06581">
    <property type="entry name" value="TM_PBP1_LivM_like"/>
    <property type="match status" value="1"/>
</dbReference>
<dbReference type="InterPro" id="IPR043428">
    <property type="entry name" value="LivM-like"/>
</dbReference>
<evidence type="ECO:0000256" key="4">
    <source>
        <dbReference type="ARBA" id="ARBA00022989"/>
    </source>
</evidence>
<dbReference type="EMBL" id="KT006976">
    <property type="protein sequence ID" value="AKQ01735.1"/>
    <property type="molecule type" value="Genomic_DNA"/>
</dbReference>
<feature type="transmembrane region" description="Helical" evidence="6">
    <location>
        <begin position="212"/>
        <end position="232"/>
    </location>
</feature>
<feature type="transmembrane region" description="Helical" evidence="6">
    <location>
        <begin position="295"/>
        <end position="315"/>
    </location>
</feature>
<keyword evidence="3 6" id="KW-0812">Transmembrane</keyword>
<reference evidence="7" key="1">
    <citation type="journal article" date="2015" name="ISME J.">
        <title>Aquifer environment selects for microbial species cohorts in sediment and groundwater.</title>
        <authorList>
            <person name="Hug L.A."/>
            <person name="Thomas B.C."/>
            <person name="Brown C.T."/>
            <person name="Frischkorn K.R."/>
            <person name="Williams K.H."/>
            <person name="Tringe S.G."/>
            <person name="Banfield J.F."/>
        </authorList>
    </citation>
    <scope>NUCLEOTIDE SEQUENCE</scope>
</reference>
<dbReference type="GO" id="GO:0005886">
    <property type="term" value="C:plasma membrane"/>
    <property type="evidence" value="ECO:0007669"/>
    <property type="project" value="UniProtKB-SubCell"/>
</dbReference>
<keyword evidence="4 6" id="KW-1133">Transmembrane helix</keyword>
<feature type="transmembrane region" description="Helical" evidence="6">
    <location>
        <begin position="238"/>
        <end position="255"/>
    </location>
</feature>
<feature type="transmembrane region" description="Helical" evidence="6">
    <location>
        <begin position="6"/>
        <end position="32"/>
    </location>
</feature>
<evidence type="ECO:0000256" key="5">
    <source>
        <dbReference type="ARBA" id="ARBA00023136"/>
    </source>
</evidence>
<dbReference type="PANTHER" id="PTHR30482:SF10">
    <property type="entry name" value="HIGH-AFFINITY BRANCHED-CHAIN AMINO ACID TRANSPORT PROTEIN BRAE"/>
    <property type="match status" value="1"/>
</dbReference>
<evidence type="ECO:0000256" key="2">
    <source>
        <dbReference type="ARBA" id="ARBA00022475"/>
    </source>
</evidence>
<feature type="transmembrane region" description="Helical" evidence="6">
    <location>
        <begin position="356"/>
        <end position="372"/>
    </location>
</feature>
<sequence>MATEVVPGYVIELAAFVAMASIFALLSIALNLQWGHTGLFNAGIAAFFALGAYTTAILVTAPEEPIPGVYPGHLGGFSQPFYVAVIAAAVVSGVVGLLIAIPTLRLRADYLAIATLGLGEAIRTYLTNDEPRTGGTYGIYGIPRLFAGMGLTTGQVEVLIALVALLLLGFTVVGLEALGRTPWSRVLKAIREDEDAAELLGKDTFKHKLQSFVIGCAIMGVAGSLFTVFFAFVEPVTSFRPLTTFTVWAMLVLGGSGNHRGAILGAFVFYSFEWIAVRVQLLAGATGTIRVNEVALMAAVALVETGILLVFLAWPRLRDRPVLFLGVSGLILAIEIALFGSLLFVRLPVWIIERLAYIRLMAVGVILILLVLRRPQGVIPERPLTVRRRQAG</sequence>
<evidence type="ECO:0000256" key="1">
    <source>
        <dbReference type="ARBA" id="ARBA00004651"/>
    </source>
</evidence>
<feature type="transmembrane region" description="Helical" evidence="6">
    <location>
        <begin position="322"/>
        <end position="344"/>
    </location>
</feature>
<evidence type="ECO:0000256" key="3">
    <source>
        <dbReference type="ARBA" id="ARBA00022692"/>
    </source>
</evidence>
<organism evidence="7">
    <name type="scientific">uncultured euryarchaeote Rifle_16ft_4_minimus_23719</name>
    <dbReference type="NCBI Taxonomy" id="1665190"/>
    <lineage>
        <taxon>Archaea</taxon>
        <taxon>Methanobacteriati</taxon>
        <taxon>Methanobacteriota</taxon>
        <taxon>environmental samples</taxon>
    </lineage>
</organism>
<dbReference type="InterPro" id="IPR001851">
    <property type="entry name" value="ABC_transp_permease"/>
</dbReference>
<feature type="transmembrane region" description="Helical" evidence="6">
    <location>
        <begin position="39"/>
        <end position="61"/>
    </location>
</feature>
<accession>A0A0H4T4R0</accession>
<feature type="transmembrane region" description="Helical" evidence="6">
    <location>
        <begin position="81"/>
        <end position="101"/>
    </location>
</feature>
<name>A0A0H4T4R0_9EURY</name>
<feature type="transmembrane region" description="Helical" evidence="6">
    <location>
        <begin position="108"/>
        <end position="126"/>
    </location>
</feature>
<feature type="transmembrane region" description="Helical" evidence="6">
    <location>
        <begin position="158"/>
        <end position="178"/>
    </location>
</feature>
<dbReference type="Pfam" id="PF02653">
    <property type="entry name" value="BPD_transp_2"/>
    <property type="match status" value="1"/>
</dbReference>
<dbReference type="AlphaFoldDB" id="A0A0H4T4R0"/>
<keyword evidence="2" id="KW-1003">Cell membrane</keyword>